<gene>
    <name evidence="4" type="ORF">TorRG33x02_321160</name>
</gene>
<feature type="domain" description="FAF" evidence="3">
    <location>
        <begin position="192"/>
        <end position="246"/>
    </location>
</feature>
<dbReference type="Pfam" id="PF11250">
    <property type="entry name" value="FAF"/>
    <property type="match status" value="1"/>
</dbReference>
<reference evidence="5" key="1">
    <citation type="submission" date="2016-06" db="EMBL/GenBank/DDBJ databases">
        <title>Parallel loss of symbiosis genes in relatives of nitrogen-fixing non-legume Parasponia.</title>
        <authorList>
            <person name="Van Velzen R."/>
            <person name="Holmer R."/>
            <person name="Bu F."/>
            <person name="Rutten L."/>
            <person name="Van Zeijl A."/>
            <person name="Liu W."/>
            <person name="Santuari L."/>
            <person name="Cao Q."/>
            <person name="Sharma T."/>
            <person name="Shen D."/>
            <person name="Roswanjaya Y."/>
            <person name="Wardhani T."/>
            <person name="Kalhor M.S."/>
            <person name="Jansen J."/>
            <person name="Van den Hoogen J."/>
            <person name="Gungor B."/>
            <person name="Hartog M."/>
            <person name="Hontelez J."/>
            <person name="Verver J."/>
            <person name="Yang W.-C."/>
            <person name="Schijlen E."/>
            <person name="Repin R."/>
            <person name="Schilthuizen M."/>
            <person name="Schranz E."/>
            <person name="Heidstra R."/>
            <person name="Miyata K."/>
            <person name="Fedorova E."/>
            <person name="Kohlen W."/>
            <person name="Bisseling T."/>
            <person name="Smit S."/>
            <person name="Geurts R."/>
        </authorList>
    </citation>
    <scope>NUCLEOTIDE SEQUENCE [LARGE SCALE GENOMIC DNA]</scope>
    <source>
        <strain evidence="5">cv. RG33-2</strain>
    </source>
</reference>
<dbReference type="AlphaFoldDB" id="A0A2P5BHB5"/>
<dbReference type="InterPro" id="IPR046431">
    <property type="entry name" value="FAF_dom"/>
</dbReference>
<proteinExistence type="inferred from homology"/>
<dbReference type="EMBL" id="JXTC01000521">
    <property type="protein sequence ID" value="PON48192.1"/>
    <property type="molecule type" value="Genomic_DNA"/>
</dbReference>
<feature type="region of interest" description="Disordered" evidence="2">
    <location>
        <begin position="58"/>
        <end position="105"/>
    </location>
</feature>
<dbReference type="Proteomes" id="UP000237000">
    <property type="component" value="Unassembled WGS sequence"/>
</dbReference>
<evidence type="ECO:0000313" key="5">
    <source>
        <dbReference type="Proteomes" id="UP000237000"/>
    </source>
</evidence>
<comment type="caution">
    <text evidence="4">The sequence shown here is derived from an EMBL/GenBank/DDBJ whole genome shotgun (WGS) entry which is preliminary data.</text>
</comment>
<protein>
    <submittedName>
        <fullName evidence="4">The fantastic four family</fullName>
    </submittedName>
</protein>
<dbReference type="InterPro" id="IPR021410">
    <property type="entry name" value="FAF"/>
</dbReference>
<dbReference type="PANTHER" id="PTHR33155:SF9">
    <property type="entry name" value="FANTASTIC FOUR-LIKE PROTEIN (DUF3049)"/>
    <property type="match status" value="1"/>
</dbReference>
<evidence type="ECO:0000256" key="2">
    <source>
        <dbReference type="SAM" id="MobiDB-lite"/>
    </source>
</evidence>
<evidence type="ECO:0000313" key="4">
    <source>
        <dbReference type="EMBL" id="PON48192.1"/>
    </source>
</evidence>
<dbReference type="FunCoup" id="A0A2P5BHB5">
    <property type="interactions" value="515"/>
</dbReference>
<evidence type="ECO:0000256" key="1">
    <source>
        <dbReference type="ARBA" id="ARBA00008690"/>
    </source>
</evidence>
<comment type="similarity">
    <text evidence="1">Belongs to the fantastic four family.</text>
</comment>
<organism evidence="4 5">
    <name type="scientific">Trema orientale</name>
    <name type="common">Charcoal tree</name>
    <name type="synonym">Celtis orientalis</name>
    <dbReference type="NCBI Taxonomy" id="63057"/>
    <lineage>
        <taxon>Eukaryota</taxon>
        <taxon>Viridiplantae</taxon>
        <taxon>Streptophyta</taxon>
        <taxon>Embryophyta</taxon>
        <taxon>Tracheophyta</taxon>
        <taxon>Spermatophyta</taxon>
        <taxon>Magnoliopsida</taxon>
        <taxon>eudicotyledons</taxon>
        <taxon>Gunneridae</taxon>
        <taxon>Pentapetalae</taxon>
        <taxon>rosids</taxon>
        <taxon>fabids</taxon>
        <taxon>Rosales</taxon>
        <taxon>Cannabaceae</taxon>
        <taxon>Trema</taxon>
    </lineage>
</organism>
<dbReference type="InParanoid" id="A0A2P5BHB5"/>
<name>A0A2P5BHB5_TREOI</name>
<dbReference type="STRING" id="63057.A0A2P5BHB5"/>
<feature type="compositionally biased region" description="Low complexity" evidence="2">
    <location>
        <begin position="58"/>
        <end position="71"/>
    </location>
</feature>
<accession>A0A2P5BHB5</accession>
<evidence type="ECO:0000259" key="3">
    <source>
        <dbReference type="Pfam" id="PF11250"/>
    </source>
</evidence>
<dbReference type="OrthoDB" id="676808at2759"/>
<feature type="compositionally biased region" description="Acidic residues" evidence="2">
    <location>
        <begin position="252"/>
        <end position="288"/>
    </location>
</feature>
<keyword evidence="5" id="KW-1185">Reference proteome</keyword>
<feature type="region of interest" description="Disordered" evidence="2">
    <location>
        <begin position="248"/>
        <end position="298"/>
    </location>
</feature>
<sequence>MAACGSLQHIFENPLQENPTLLESLSPWNQIKPVKKSNIDQSSFTEIFGELHFKKSNSLFSSSPSSSSVTDLDSESRTTENTSSAEKKRNPPLEHSFSSSKYTGCHKRSDSFSLKSLESLQLCTEGLGFESSDEVDDLMSKNSIEEEDKDGQKPVERDFLSVAKRTNSPDFCGEIVRKSRTTTAALTSGGGRFPPPISCLSKSSGKPWVCFRSYRQDGRFVLKEVRVQSQEFLHACREDGRLKLHFVQPNDEILEDDDDDGGEHDDDRMEDDESEEDGADYDDEDDDENGRSGLRRNK</sequence>
<dbReference type="PANTHER" id="PTHR33155">
    <property type="entry name" value="FANTASTIC FOUR-LIKE PROTEIN (DUF3049)"/>
    <property type="match status" value="1"/>
</dbReference>